<dbReference type="EMBL" id="BARS01016791">
    <property type="protein sequence ID" value="GAF90796.1"/>
    <property type="molecule type" value="Genomic_DNA"/>
</dbReference>
<proteinExistence type="predicted"/>
<comment type="caution">
    <text evidence="1">The sequence shown here is derived from an EMBL/GenBank/DDBJ whole genome shotgun (WGS) entry which is preliminary data.</text>
</comment>
<feature type="non-terminal residue" evidence="1">
    <location>
        <position position="46"/>
    </location>
</feature>
<sequence length="46" mass="5299">MKAGRTLKELADEIERQADSKRDFIAPTRQVSMTVDEAAMEDFQRL</sequence>
<organism evidence="1">
    <name type="scientific">marine sediment metagenome</name>
    <dbReference type="NCBI Taxonomy" id="412755"/>
    <lineage>
        <taxon>unclassified sequences</taxon>
        <taxon>metagenomes</taxon>
        <taxon>ecological metagenomes</taxon>
    </lineage>
</organism>
<evidence type="ECO:0000313" key="1">
    <source>
        <dbReference type="EMBL" id="GAF90796.1"/>
    </source>
</evidence>
<accession>X0TUC3</accession>
<protein>
    <submittedName>
        <fullName evidence="1">Uncharacterized protein</fullName>
    </submittedName>
</protein>
<reference evidence="1" key="1">
    <citation type="journal article" date="2014" name="Front. Microbiol.">
        <title>High frequency of phylogenetically diverse reductive dehalogenase-homologous genes in deep subseafloor sedimentary metagenomes.</title>
        <authorList>
            <person name="Kawai M."/>
            <person name="Futagami T."/>
            <person name="Toyoda A."/>
            <person name="Takaki Y."/>
            <person name="Nishi S."/>
            <person name="Hori S."/>
            <person name="Arai W."/>
            <person name="Tsubouchi T."/>
            <person name="Morono Y."/>
            <person name="Uchiyama I."/>
            <person name="Ito T."/>
            <person name="Fujiyama A."/>
            <person name="Inagaki F."/>
            <person name="Takami H."/>
        </authorList>
    </citation>
    <scope>NUCLEOTIDE SEQUENCE</scope>
    <source>
        <strain evidence="1">Expedition CK06-06</strain>
    </source>
</reference>
<name>X0TUC3_9ZZZZ</name>
<gene>
    <name evidence="1" type="ORF">S01H1_27559</name>
</gene>
<dbReference type="AlphaFoldDB" id="X0TUC3"/>